<dbReference type="EMBL" id="CAFBPX010000176">
    <property type="protein sequence ID" value="CAB5036624.1"/>
    <property type="molecule type" value="Genomic_DNA"/>
</dbReference>
<accession>A0A6J7S5R2</accession>
<proteinExistence type="predicted"/>
<sequence>MRTSNDQAAAHIGVGVPEQLLELAIGCCIAVLERNHLLALGQRRQLFERRGAIILVYEVHETAAQEVLVAPPEKLAPARVESDEAIAVGDAREIGRAFKEVGRDFG</sequence>
<evidence type="ECO:0000313" key="1">
    <source>
        <dbReference type="EMBL" id="CAB5036624.1"/>
    </source>
</evidence>
<name>A0A6J7S5R2_9ZZZZ</name>
<gene>
    <name evidence="1" type="ORF">UFOPK4175_00954</name>
</gene>
<organism evidence="1">
    <name type="scientific">freshwater metagenome</name>
    <dbReference type="NCBI Taxonomy" id="449393"/>
    <lineage>
        <taxon>unclassified sequences</taxon>
        <taxon>metagenomes</taxon>
        <taxon>ecological metagenomes</taxon>
    </lineage>
</organism>
<protein>
    <submittedName>
        <fullName evidence="1">Unannotated protein</fullName>
    </submittedName>
</protein>
<reference evidence="1" key="1">
    <citation type="submission" date="2020-05" db="EMBL/GenBank/DDBJ databases">
        <authorList>
            <person name="Chiriac C."/>
            <person name="Salcher M."/>
            <person name="Ghai R."/>
            <person name="Kavagutti S V."/>
        </authorList>
    </citation>
    <scope>NUCLEOTIDE SEQUENCE</scope>
</reference>
<dbReference type="AlphaFoldDB" id="A0A6J7S5R2"/>